<organism evidence="6 7">
    <name type="scientific">Aphanomyces stellatus</name>
    <dbReference type="NCBI Taxonomy" id="120398"/>
    <lineage>
        <taxon>Eukaryota</taxon>
        <taxon>Sar</taxon>
        <taxon>Stramenopiles</taxon>
        <taxon>Oomycota</taxon>
        <taxon>Saprolegniomycetes</taxon>
        <taxon>Saprolegniales</taxon>
        <taxon>Verrucalvaceae</taxon>
        <taxon>Aphanomyces</taxon>
    </lineage>
</organism>
<dbReference type="PROSITE" id="PS50297">
    <property type="entry name" value="ANK_REP_REGION"/>
    <property type="match status" value="2"/>
</dbReference>
<sequence length="1215" mass="136310">MSDNPADATMTLLEASKAGTVDHVRHTLQQGNVDVNAMGSLAVEEIGMEKDGTALMWASRYNRVAVVELLLRQPSIQVNRTNDARVSALYLACQNGNSDVVYALLACPDIDINQEAETGYSALYIASRNGHVEVVDALLTSPTIDVNFVNKAGKTALNVASELGYIGVVEALLKSPVIDANLVDDEGLTALLLASLNNHIEVVLALLASPNVDIDVVDEMGASALTIATDNSAIEIVDALLASPSINVNHVVESGASALYIACENGAIEIVNSLLACPSLDVNLVDEDGISALSIACESGHSEVVNALLAHPDIDINLRNKDNWSALFSASQFGHVDVVNALLANPAIEINYADKMLEMAKRQKHFDIVALLSYKSAGIESIHNTSGKLVLESLANTLCHELATNLLLLDLPVEIKEGNLVRRQEHSFSWTTFLDAKLPVASAVRQTCIDAILNHDEFKSHSQHLCHELAFTKDQYGRDVLEITDAATRKFFNDRLFFCGRYELFEGPPVHVSSTSVVAFAYDHDIFNHVFDEYADCKTGEMRQEGFVKCNQALGRWSTERNSADKQNARDVDLWRREFRTWDKDNSDQMCKDEFFRYCAQHFGRKFKVALKFMRNEDEYQRETHIRKRLSSNLVLHLLPTVDIPTFQQHVLLMEPINGDIKMTEYQYLLAMPAADRSLEDIFLKERPSDTKTRSYLHDIALSLNRVHKNGLVHGDMKKLNILRVHNQLKLIDFDATTTVGDKLGVKFSSGVLPPEMFYQLQDIEETKQYEEYWGSQTQKDPKRWYKLKPRNNFVVRSYRHGHTKNLPYTLVEATPAVDMWSFGCLMYQMLCGVELISTDINQDIVSDKVKDAATWTDELLHRRIENNIADESAQHLIKQLLVVNPTSRLSMQEVLNHPYFTGVFDLTEITSKLNEIGEINNSTQIQVQELTESISASQRLQAKLSGEMNAELKCTMDDMTHGILEANEVRVPTTFVLLPFKLNHSELGNPWSQEFKQFVALGKNISRQIPHDNTNLLEWIAAVRQVIQPLVDELKRGKSMYLYLIDEVTSEIVTSTDSVYPIEIPTTDDVFWRNGYPWIGKGLAMLTKAAKTIESCNENVENLDDFLWPDASITQEETQNVNSDDDDEDKADTTANLAQENNETPIYIQGTGSTIRGAELRQLAHWFTKHDPDHSFCGLKRIVNDKGNIVWTTLRSMDSPAKVELNRESVFGLP</sequence>
<dbReference type="SMART" id="SM00220">
    <property type="entry name" value="S_TKc"/>
    <property type="match status" value="1"/>
</dbReference>
<feature type="domain" description="Protein kinase" evidence="4">
    <location>
        <begin position="548"/>
        <end position="901"/>
    </location>
</feature>
<dbReference type="PANTHER" id="PTHR24198">
    <property type="entry name" value="ANKYRIN REPEAT AND PROTEIN KINASE DOMAIN-CONTAINING PROTEIN"/>
    <property type="match status" value="1"/>
</dbReference>
<dbReference type="Pfam" id="PF00023">
    <property type="entry name" value="Ank"/>
    <property type="match status" value="1"/>
</dbReference>
<dbReference type="PANTHER" id="PTHR24198:SF165">
    <property type="entry name" value="ANKYRIN REPEAT-CONTAINING PROTEIN-RELATED"/>
    <property type="match status" value="1"/>
</dbReference>
<dbReference type="OrthoDB" id="104181at2759"/>
<evidence type="ECO:0000256" key="3">
    <source>
        <dbReference type="PROSITE-ProRule" id="PRU00023"/>
    </source>
</evidence>
<dbReference type="EMBL" id="VJMH01006403">
    <property type="protein sequence ID" value="KAF0689927.1"/>
    <property type="molecule type" value="Genomic_DNA"/>
</dbReference>
<feature type="repeat" description="ANK" evidence="3">
    <location>
        <begin position="186"/>
        <end position="219"/>
    </location>
</feature>
<dbReference type="GO" id="GO:0005524">
    <property type="term" value="F:ATP binding"/>
    <property type="evidence" value="ECO:0007669"/>
    <property type="project" value="InterPro"/>
</dbReference>
<dbReference type="SUPFAM" id="SSF56112">
    <property type="entry name" value="Protein kinase-like (PK-like)"/>
    <property type="match status" value="1"/>
</dbReference>
<dbReference type="InterPro" id="IPR018247">
    <property type="entry name" value="EF_Hand_1_Ca_BS"/>
</dbReference>
<evidence type="ECO:0000256" key="1">
    <source>
        <dbReference type="ARBA" id="ARBA00022737"/>
    </source>
</evidence>
<feature type="repeat" description="ANK" evidence="3">
    <location>
        <begin position="118"/>
        <end position="151"/>
    </location>
</feature>
<dbReference type="GO" id="GO:0004672">
    <property type="term" value="F:protein kinase activity"/>
    <property type="evidence" value="ECO:0007669"/>
    <property type="project" value="InterPro"/>
</dbReference>
<protein>
    <submittedName>
        <fullName evidence="6">Aste57867_18668 protein</fullName>
    </submittedName>
</protein>
<dbReference type="Gene3D" id="1.25.40.20">
    <property type="entry name" value="Ankyrin repeat-containing domain"/>
    <property type="match status" value="2"/>
</dbReference>
<dbReference type="AlphaFoldDB" id="A0A485LBB2"/>
<name>A0A485LBB2_9STRA</name>
<evidence type="ECO:0000313" key="7">
    <source>
        <dbReference type="Proteomes" id="UP000332933"/>
    </source>
</evidence>
<dbReference type="Proteomes" id="UP000332933">
    <property type="component" value="Unassembled WGS sequence"/>
</dbReference>
<dbReference type="PROSITE" id="PS50011">
    <property type="entry name" value="PROTEIN_KINASE_DOM"/>
    <property type="match status" value="1"/>
</dbReference>
<reference evidence="5" key="2">
    <citation type="submission" date="2019-06" db="EMBL/GenBank/DDBJ databases">
        <title>Genomics analysis of Aphanomyces spp. identifies a new class of oomycete effector associated with host adaptation.</title>
        <authorList>
            <person name="Gaulin E."/>
        </authorList>
    </citation>
    <scope>NUCLEOTIDE SEQUENCE</scope>
    <source>
        <strain evidence="5">CBS 578.67</strain>
    </source>
</reference>
<dbReference type="InterPro" id="IPR000719">
    <property type="entry name" value="Prot_kinase_dom"/>
</dbReference>
<dbReference type="PROSITE" id="PS00018">
    <property type="entry name" value="EF_HAND_1"/>
    <property type="match status" value="1"/>
</dbReference>
<dbReference type="Gene3D" id="1.10.510.10">
    <property type="entry name" value="Transferase(Phosphotransferase) domain 1"/>
    <property type="match status" value="1"/>
</dbReference>
<feature type="repeat" description="ANK" evidence="3">
    <location>
        <begin position="288"/>
        <end position="321"/>
    </location>
</feature>
<accession>A0A485LBB2</accession>
<keyword evidence="7" id="KW-1185">Reference proteome</keyword>
<dbReference type="Pfam" id="PF12796">
    <property type="entry name" value="Ank_2"/>
    <property type="match status" value="3"/>
</dbReference>
<reference evidence="6 7" key="1">
    <citation type="submission" date="2019-03" db="EMBL/GenBank/DDBJ databases">
        <authorList>
            <person name="Gaulin E."/>
            <person name="Dumas B."/>
        </authorList>
    </citation>
    <scope>NUCLEOTIDE SEQUENCE [LARGE SCALE GENOMIC DNA]</scope>
    <source>
        <strain evidence="6">CBS 568.67</strain>
    </source>
</reference>
<dbReference type="InterPro" id="IPR011009">
    <property type="entry name" value="Kinase-like_dom_sf"/>
</dbReference>
<dbReference type="SUPFAM" id="SSF48403">
    <property type="entry name" value="Ankyrin repeat"/>
    <property type="match status" value="1"/>
</dbReference>
<evidence type="ECO:0000259" key="4">
    <source>
        <dbReference type="PROSITE" id="PS50011"/>
    </source>
</evidence>
<evidence type="ECO:0000313" key="6">
    <source>
        <dbReference type="EMBL" id="VFT95403.1"/>
    </source>
</evidence>
<dbReference type="Pfam" id="PF00069">
    <property type="entry name" value="Pkinase"/>
    <property type="match status" value="2"/>
</dbReference>
<gene>
    <name evidence="6" type="primary">Aste57867_18668</name>
    <name evidence="5" type="ORF">As57867_018606</name>
    <name evidence="6" type="ORF">ASTE57867_18668</name>
</gene>
<evidence type="ECO:0000313" key="5">
    <source>
        <dbReference type="EMBL" id="KAF0689927.1"/>
    </source>
</evidence>
<dbReference type="EMBL" id="CAADRA010006424">
    <property type="protein sequence ID" value="VFT95403.1"/>
    <property type="molecule type" value="Genomic_DNA"/>
</dbReference>
<evidence type="ECO:0000256" key="2">
    <source>
        <dbReference type="ARBA" id="ARBA00023043"/>
    </source>
</evidence>
<dbReference type="InterPro" id="IPR002110">
    <property type="entry name" value="Ankyrin_rpt"/>
</dbReference>
<proteinExistence type="predicted"/>
<dbReference type="InterPro" id="IPR036770">
    <property type="entry name" value="Ankyrin_rpt-contain_sf"/>
</dbReference>
<dbReference type="SMART" id="SM00248">
    <property type="entry name" value="ANK"/>
    <property type="match status" value="9"/>
</dbReference>
<keyword evidence="1" id="KW-0677">Repeat</keyword>
<keyword evidence="2 3" id="KW-0040">ANK repeat</keyword>
<dbReference type="PROSITE" id="PS50088">
    <property type="entry name" value="ANK_REPEAT"/>
    <property type="match status" value="3"/>
</dbReference>